<reference evidence="11 12" key="1">
    <citation type="submission" date="2018-09" db="EMBL/GenBank/DDBJ databases">
        <title>Characterization of the phylogenetic diversity of five novel species belonging to the genus Bifidobacterium.</title>
        <authorList>
            <person name="Lugli G.A."/>
            <person name="Duranti S."/>
            <person name="Milani C."/>
        </authorList>
    </citation>
    <scope>NUCLEOTIDE SEQUENCE [LARGE SCALE GENOMIC DNA]</scope>
    <source>
        <strain evidence="11 12">2033B</strain>
    </source>
</reference>
<dbReference type="Pfam" id="PF02687">
    <property type="entry name" value="FtsX"/>
    <property type="match status" value="1"/>
</dbReference>
<protein>
    <submittedName>
        <fullName evidence="11">ABC transporter permease</fullName>
    </submittedName>
</protein>
<dbReference type="AlphaFoldDB" id="A0A430FWC8"/>
<dbReference type="InterPro" id="IPR025857">
    <property type="entry name" value="MacB_PCD"/>
</dbReference>
<feature type="compositionally biased region" description="Acidic residues" evidence="7">
    <location>
        <begin position="462"/>
        <end position="480"/>
    </location>
</feature>
<keyword evidence="12" id="KW-1185">Reference proteome</keyword>
<proteinExistence type="inferred from homology"/>
<evidence type="ECO:0000313" key="12">
    <source>
        <dbReference type="Proteomes" id="UP000287470"/>
    </source>
</evidence>
<evidence type="ECO:0000259" key="9">
    <source>
        <dbReference type="Pfam" id="PF02687"/>
    </source>
</evidence>
<accession>A0A430FWC8</accession>
<evidence type="ECO:0000256" key="8">
    <source>
        <dbReference type="SAM" id="Phobius"/>
    </source>
</evidence>
<evidence type="ECO:0000256" key="4">
    <source>
        <dbReference type="ARBA" id="ARBA00022989"/>
    </source>
</evidence>
<feature type="transmembrane region" description="Helical" evidence="8">
    <location>
        <begin position="357"/>
        <end position="382"/>
    </location>
</feature>
<evidence type="ECO:0000256" key="1">
    <source>
        <dbReference type="ARBA" id="ARBA00004651"/>
    </source>
</evidence>
<keyword evidence="2" id="KW-1003">Cell membrane</keyword>
<comment type="similarity">
    <text evidence="6">Belongs to the ABC-4 integral membrane protein family.</text>
</comment>
<dbReference type="PANTHER" id="PTHR30572:SF9">
    <property type="entry name" value="ABC TRANSPORTER PERMEASE PROTEIN"/>
    <property type="match status" value="1"/>
</dbReference>
<evidence type="ECO:0000256" key="2">
    <source>
        <dbReference type="ARBA" id="ARBA00022475"/>
    </source>
</evidence>
<dbReference type="Pfam" id="PF12704">
    <property type="entry name" value="MacB_PCD"/>
    <property type="match status" value="1"/>
</dbReference>
<feature type="compositionally biased region" description="Acidic residues" evidence="7">
    <location>
        <begin position="443"/>
        <end position="453"/>
    </location>
</feature>
<evidence type="ECO:0000256" key="6">
    <source>
        <dbReference type="ARBA" id="ARBA00038076"/>
    </source>
</evidence>
<dbReference type="OrthoDB" id="3227934at2"/>
<dbReference type="InterPro" id="IPR050250">
    <property type="entry name" value="Macrolide_Exporter_MacB"/>
</dbReference>
<feature type="domain" description="MacB-like periplasmic core" evidence="10">
    <location>
        <begin position="21"/>
        <end position="247"/>
    </location>
</feature>
<comment type="subcellular location">
    <subcellularLocation>
        <location evidence="1">Cell membrane</location>
        <topology evidence="1">Multi-pass membrane protein</topology>
    </subcellularLocation>
</comment>
<dbReference type="EMBL" id="QXGK01000002">
    <property type="protein sequence ID" value="RSX58496.1"/>
    <property type="molecule type" value="Genomic_DNA"/>
</dbReference>
<comment type="caution">
    <text evidence="11">The sequence shown here is derived from an EMBL/GenBank/DDBJ whole genome shotgun (WGS) entry which is preliminary data.</text>
</comment>
<evidence type="ECO:0000313" key="11">
    <source>
        <dbReference type="EMBL" id="RSX58496.1"/>
    </source>
</evidence>
<dbReference type="InterPro" id="IPR003838">
    <property type="entry name" value="ABC3_permease_C"/>
</dbReference>
<feature type="transmembrane region" description="Helical" evidence="8">
    <location>
        <begin position="314"/>
        <end position="336"/>
    </location>
</feature>
<dbReference type="GO" id="GO:0005886">
    <property type="term" value="C:plasma membrane"/>
    <property type="evidence" value="ECO:0007669"/>
    <property type="project" value="UniProtKB-SubCell"/>
</dbReference>
<dbReference type="PANTHER" id="PTHR30572">
    <property type="entry name" value="MEMBRANE COMPONENT OF TRANSPORTER-RELATED"/>
    <property type="match status" value="1"/>
</dbReference>
<keyword evidence="3 8" id="KW-0812">Transmembrane</keyword>
<sequence length="480" mass="50392">MFVLRNAWIQLTRHHWRTLSSALIALIVAFGMLFGLAVGQARDTAVSNRSLLGPDSVVRMSADKLAERDGADPDWTKNYLTLDDYNDFYRVVLSDSITLGGLSASASVPVRQTDGSAKAIAGSDDQNADKTGGEFTLKAFTSVDTARKNELGRYKVVKGKHLSYSGSAPKGALISQALADENGLKVGDEITVAAPSDKSKTVTFVVRGIYEYVDDDAPAGYGSDAKLAKDNRDNAIYVAYATFDESGMSDSSGSGWSIPDLSYEFDFSSMDDYKTYKKDVAEKIPDGYEMTSPAIEDYEQGIVPIKALASRTDVATPILLAVGAVALLALALAGVARRRGEIGFALASGVTRGRIGWQFALEGMIPVAAGGVVGLLAAIVGVKPLAAAFAPEYAAVPAASMIWRLVWILVGTLVVLALATGLRPAFVSPASLFAARDGWNADDDAASDADASAETDAAAAADDADGESAADPTDDGEARA</sequence>
<gene>
    <name evidence="11" type="ORF">D2E24_0375</name>
</gene>
<dbReference type="Proteomes" id="UP000287470">
    <property type="component" value="Unassembled WGS sequence"/>
</dbReference>
<keyword evidence="4 8" id="KW-1133">Transmembrane helix</keyword>
<evidence type="ECO:0000256" key="5">
    <source>
        <dbReference type="ARBA" id="ARBA00023136"/>
    </source>
</evidence>
<dbReference type="GO" id="GO:0022857">
    <property type="term" value="F:transmembrane transporter activity"/>
    <property type="evidence" value="ECO:0007669"/>
    <property type="project" value="TreeGrafter"/>
</dbReference>
<organism evidence="11 12">
    <name type="scientific">Bifidobacterium samirii</name>
    <dbReference type="NCBI Taxonomy" id="2306974"/>
    <lineage>
        <taxon>Bacteria</taxon>
        <taxon>Bacillati</taxon>
        <taxon>Actinomycetota</taxon>
        <taxon>Actinomycetes</taxon>
        <taxon>Bifidobacteriales</taxon>
        <taxon>Bifidobacteriaceae</taxon>
        <taxon>Bifidobacterium</taxon>
    </lineage>
</organism>
<evidence type="ECO:0000256" key="7">
    <source>
        <dbReference type="SAM" id="MobiDB-lite"/>
    </source>
</evidence>
<feature type="transmembrane region" description="Helical" evidence="8">
    <location>
        <begin position="21"/>
        <end position="39"/>
    </location>
</feature>
<evidence type="ECO:0000259" key="10">
    <source>
        <dbReference type="Pfam" id="PF12704"/>
    </source>
</evidence>
<evidence type="ECO:0000256" key="3">
    <source>
        <dbReference type="ARBA" id="ARBA00022692"/>
    </source>
</evidence>
<feature type="domain" description="ABC3 transporter permease C-terminal" evidence="9">
    <location>
        <begin position="318"/>
        <end position="424"/>
    </location>
</feature>
<feature type="region of interest" description="Disordered" evidence="7">
    <location>
        <begin position="443"/>
        <end position="480"/>
    </location>
</feature>
<keyword evidence="5 8" id="KW-0472">Membrane</keyword>
<name>A0A430FWC8_9BIFI</name>
<feature type="transmembrane region" description="Helical" evidence="8">
    <location>
        <begin position="402"/>
        <end position="422"/>
    </location>
</feature>
<dbReference type="RefSeq" id="WP_125967636.1">
    <property type="nucleotide sequence ID" value="NZ_QXGK01000002.1"/>
</dbReference>